<comment type="caution">
    <text evidence="10">The sequence shown here is derived from an EMBL/GenBank/DDBJ whole genome shotgun (WGS) entry which is preliminary data.</text>
</comment>
<dbReference type="GO" id="GO:0005886">
    <property type="term" value="C:plasma membrane"/>
    <property type="evidence" value="ECO:0007669"/>
    <property type="project" value="UniProtKB-SubCell"/>
</dbReference>
<keyword evidence="4 7" id="KW-0812">Transmembrane</keyword>
<protein>
    <submittedName>
        <fullName evidence="10">Type VII secretion protein EccE</fullName>
    </submittedName>
</protein>
<feature type="domain" description="Type VII secretion system protein EccE" evidence="9">
    <location>
        <begin position="115"/>
        <end position="198"/>
    </location>
</feature>
<dbReference type="Pfam" id="PF11203">
    <property type="entry name" value="EccE"/>
    <property type="match status" value="1"/>
</dbReference>
<gene>
    <name evidence="10" type="ORF">BEL07_28375</name>
</gene>
<evidence type="ECO:0000313" key="11">
    <source>
        <dbReference type="Proteomes" id="UP000178953"/>
    </source>
</evidence>
<dbReference type="AlphaFoldDB" id="A0A1E8PW18"/>
<dbReference type="InterPro" id="IPR050051">
    <property type="entry name" value="EccE_dom"/>
</dbReference>
<dbReference type="NCBIfam" id="TIGR03923">
    <property type="entry name" value="T7SS_EccE"/>
    <property type="match status" value="1"/>
</dbReference>
<keyword evidence="8" id="KW-0732">Signal</keyword>
<comment type="similarity">
    <text evidence="2">Belongs to the EccE family.</text>
</comment>
<evidence type="ECO:0000256" key="4">
    <source>
        <dbReference type="ARBA" id="ARBA00022692"/>
    </source>
</evidence>
<evidence type="ECO:0000256" key="2">
    <source>
        <dbReference type="ARBA" id="ARBA00007759"/>
    </source>
</evidence>
<comment type="subcellular location">
    <subcellularLocation>
        <location evidence="1">Cell membrane</location>
    </subcellularLocation>
</comment>
<evidence type="ECO:0000259" key="9">
    <source>
        <dbReference type="Pfam" id="PF11203"/>
    </source>
</evidence>
<dbReference type="OrthoDB" id="4760969at2"/>
<evidence type="ECO:0000256" key="1">
    <source>
        <dbReference type="ARBA" id="ARBA00004236"/>
    </source>
</evidence>
<evidence type="ECO:0000256" key="3">
    <source>
        <dbReference type="ARBA" id="ARBA00022475"/>
    </source>
</evidence>
<evidence type="ECO:0000256" key="8">
    <source>
        <dbReference type="SAM" id="SignalP"/>
    </source>
</evidence>
<evidence type="ECO:0000313" key="10">
    <source>
        <dbReference type="EMBL" id="OFJ50411.1"/>
    </source>
</evidence>
<keyword evidence="6 7" id="KW-0472">Membrane</keyword>
<organism evidence="10 11">
    <name type="scientific">Mycolicibacterium grossiae</name>
    <dbReference type="NCBI Taxonomy" id="1552759"/>
    <lineage>
        <taxon>Bacteria</taxon>
        <taxon>Bacillati</taxon>
        <taxon>Actinomycetota</taxon>
        <taxon>Actinomycetes</taxon>
        <taxon>Mycobacteriales</taxon>
        <taxon>Mycobacteriaceae</taxon>
        <taxon>Mycolicibacterium</taxon>
    </lineage>
</organism>
<feature type="transmembrane region" description="Helical" evidence="7">
    <location>
        <begin position="28"/>
        <end position="48"/>
    </location>
</feature>
<proteinExistence type="inferred from homology"/>
<dbReference type="RefSeq" id="WP_070356356.1">
    <property type="nucleotide sequence ID" value="NZ_CP043474.1"/>
</dbReference>
<feature type="signal peptide" evidence="8">
    <location>
        <begin position="1"/>
        <end position="18"/>
    </location>
</feature>
<feature type="chain" id="PRO_5030026932" evidence="8">
    <location>
        <begin position="19"/>
        <end position="309"/>
    </location>
</feature>
<reference evidence="10 11" key="1">
    <citation type="submission" date="2016-09" db="EMBL/GenBank/DDBJ databases">
        <title>genome sequence of Mycobacterium sp. 739 SCH.</title>
        <authorList>
            <person name="Greninger A.L."/>
            <person name="Qin X."/>
            <person name="Jerome K."/>
            <person name="Vora S."/>
            <person name="Quinn K."/>
        </authorList>
    </citation>
    <scope>NUCLEOTIDE SEQUENCE [LARGE SCALE GENOMIC DNA]</scope>
    <source>
        <strain evidence="10 11">SCH</strain>
    </source>
</reference>
<evidence type="ECO:0000256" key="6">
    <source>
        <dbReference type="ARBA" id="ARBA00023136"/>
    </source>
</evidence>
<evidence type="ECO:0000256" key="5">
    <source>
        <dbReference type="ARBA" id="ARBA00022989"/>
    </source>
</evidence>
<keyword evidence="11" id="KW-1185">Reference proteome</keyword>
<evidence type="ECO:0000256" key="7">
    <source>
        <dbReference type="SAM" id="Phobius"/>
    </source>
</evidence>
<accession>A0A1E8PW18</accession>
<dbReference type="Proteomes" id="UP000178953">
    <property type="component" value="Unassembled WGS sequence"/>
</dbReference>
<keyword evidence="3" id="KW-1003">Cell membrane</keyword>
<keyword evidence="5 7" id="KW-1133">Transmembrane helix</keyword>
<dbReference type="EMBL" id="MCHX01000132">
    <property type="protein sequence ID" value="OFJ50411.1"/>
    <property type="molecule type" value="Genomic_DNA"/>
</dbReference>
<name>A0A1E8PW18_9MYCO</name>
<dbReference type="InterPro" id="IPR021368">
    <property type="entry name" value="T7SS_EccE"/>
</dbReference>
<sequence length="309" mass="33160">MTARIALALLVIVPAAMAQPWRTTTQQVVLGVAVAVVVLAFAWWRGAFLTTRIARRFAVWQRNRDTSDPKPVAAVSVLLTVDEGAGGALPLDLLAGHVERYGVRCAKVRVTNLDAAGTRRTYVGLTLRAEDNLAALRARSASLPLYDTAEVLGRRLVDQLRELGFEASITDAAEGPWTARATETWRGMRDAAGYLVAYGIPVDDHLGDRLAHVWSYTNRGTWSALEFRGSATSLTVSAVCAVRSDEAPGAVPVPGLRVLDGRQKPLLTALDPRSVEPLDVPAVPLPAGLLRRIVWPAGAAREVGAHARG</sequence>